<keyword evidence="1" id="KW-0472">Membrane</keyword>
<comment type="caution">
    <text evidence="2">The sequence shown here is derived from an EMBL/GenBank/DDBJ whole genome shotgun (WGS) entry which is preliminary data.</text>
</comment>
<proteinExistence type="predicted"/>
<reference evidence="2 3" key="1">
    <citation type="journal article" date="2018" name="Nat. Genet.">
        <title>Extensive intraspecific gene order and gene structural variations between Mo17 and other maize genomes.</title>
        <authorList>
            <person name="Sun S."/>
            <person name="Zhou Y."/>
            <person name="Chen J."/>
            <person name="Shi J."/>
            <person name="Zhao H."/>
            <person name="Zhao H."/>
            <person name="Song W."/>
            <person name="Zhang M."/>
            <person name="Cui Y."/>
            <person name="Dong X."/>
            <person name="Liu H."/>
            <person name="Ma X."/>
            <person name="Jiao Y."/>
            <person name="Wang B."/>
            <person name="Wei X."/>
            <person name="Stein J.C."/>
            <person name="Glaubitz J.C."/>
            <person name="Lu F."/>
            <person name="Yu G."/>
            <person name="Liang C."/>
            <person name="Fengler K."/>
            <person name="Li B."/>
            <person name="Rafalski A."/>
            <person name="Schnable P.S."/>
            <person name="Ware D.H."/>
            <person name="Buckler E.S."/>
            <person name="Lai J."/>
        </authorList>
    </citation>
    <scope>NUCLEOTIDE SEQUENCE [LARGE SCALE GENOMIC DNA]</scope>
    <source>
        <strain evidence="3">cv. Missouri 17</strain>
        <tissue evidence="2">Seedling</tissue>
    </source>
</reference>
<feature type="transmembrane region" description="Helical" evidence="1">
    <location>
        <begin position="54"/>
        <end position="72"/>
    </location>
</feature>
<evidence type="ECO:0000313" key="3">
    <source>
        <dbReference type="Proteomes" id="UP000251960"/>
    </source>
</evidence>
<keyword evidence="1" id="KW-1133">Transmembrane helix</keyword>
<sequence length="77" mass="8449">MTTRAKACFRVPAIFTTVALSSLAISTLSAQRAIICMGYSSRNICTGVPTVGVYLHYSSVCPFVLLMLRLWGDVRVY</sequence>
<evidence type="ECO:0000313" key="2">
    <source>
        <dbReference type="EMBL" id="PWZ07313.1"/>
    </source>
</evidence>
<accession>A0A3L6DGW4</accession>
<evidence type="ECO:0000256" key="1">
    <source>
        <dbReference type="SAM" id="Phobius"/>
    </source>
</evidence>
<gene>
    <name evidence="2" type="ORF">Zm00014a_030582</name>
</gene>
<name>A0A3L6DGW4_MAIZE</name>
<organism evidence="2 3">
    <name type="scientific">Zea mays</name>
    <name type="common">Maize</name>
    <dbReference type="NCBI Taxonomy" id="4577"/>
    <lineage>
        <taxon>Eukaryota</taxon>
        <taxon>Viridiplantae</taxon>
        <taxon>Streptophyta</taxon>
        <taxon>Embryophyta</taxon>
        <taxon>Tracheophyta</taxon>
        <taxon>Spermatophyta</taxon>
        <taxon>Magnoliopsida</taxon>
        <taxon>Liliopsida</taxon>
        <taxon>Poales</taxon>
        <taxon>Poaceae</taxon>
        <taxon>PACMAD clade</taxon>
        <taxon>Panicoideae</taxon>
        <taxon>Andropogonodae</taxon>
        <taxon>Andropogoneae</taxon>
        <taxon>Tripsacinae</taxon>
        <taxon>Zea</taxon>
    </lineage>
</organism>
<dbReference type="AlphaFoldDB" id="A0A3L6DGW4"/>
<dbReference type="EMBL" id="NCVQ01000010">
    <property type="protein sequence ID" value="PWZ07313.1"/>
    <property type="molecule type" value="Genomic_DNA"/>
</dbReference>
<protein>
    <submittedName>
        <fullName evidence="2">Uncharacterized protein</fullName>
    </submittedName>
</protein>
<keyword evidence="1" id="KW-0812">Transmembrane</keyword>
<dbReference type="Proteomes" id="UP000251960">
    <property type="component" value="Chromosome 9"/>
</dbReference>